<evidence type="ECO:0000313" key="2">
    <source>
        <dbReference type="EMBL" id="KAJ9143386.1"/>
    </source>
</evidence>
<protein>
    <recommendedName>
        <fullName evidence="1">AB hydrolase-1 domain-containing protein</fullName>
    </recommendedName>
</protein>
<comment type="caution">
    <text evidence="2">The sequence shown here is derived from an EMBL/GenBank/DDBJ whole genome shotgun (WGS) entry which is preliminary data.</text>
</comment>
<proteinExistence type="predicted"/>
<dbReference type="InterPro" id="IPR029058">
    <property type="entry name" value="AB_hydrolase_fold"/>
</dbReference>
<dbReference type="EMBL" id="JANBVO010000019">
    <property type="protein sequence ID" value="KAJ9143386.1"/>
    <property type="molecule type" value="Genomic_DNA"/>
</dbReference>
<dbReference type="Pfam" id="PF12697">
    <property type="entry name" value="Abhydrolase_6"/>
    <property type="match status" value="1"/>
</dbReference>
<dbReference type="SUPFAM" id="SSF53474">
    <property type="entry name" value="alpha/beta-Hydrolases"/>
    <property type="match status" value="1"/>
</dbReference>
<sequence length="316" mass="34340">MASTMTETATGAPDPTQVLATSNEAQYDKHLVLPNGHVSGFYKRGTAKGLPLIVVIHGGGCNSKYMDRPGYSYVEDAATLGRGCSIMLVNRPGYGGTKGTDSLNPIEASIPHLVALIKWIWDEETKRIEAPGVVLFGHSIGGATTYTIAAEPELPFPLLGIAVSGFAIHHSIPIKAFWVEGEGQTRNKMASEKLRNVAYGPPDTYDPEAKRAAAQGGEPPVQAELIEISHAWPERFHTVAGRIRVPLWHGLAEFENLWKVGPEAFEEMRPSYRLASRVELVELPEGGHAYSFHKRGKEMHAMQFAFALSCVPATGL</sequence>
<evidence type="ECO:0000259" key="1">
    <source>
        <dbReference type="Pfam" id="PF12697"/>
    </source>
</evidence>
<organism evidence="2 3">
    <name type="scientific">Pleurostoma richardsiae</name>
    <dbReference type="NCBI Taxonomy" id="41990"/>
    <lineage>
        <taxon>Eukaryota</taxon>
        <taxon>Fungi</taxon>
        <taxon>Dikarya</taxon>
        <taxon>Ascomycota</taxon>
        <taxon>Pezizomycotina</taxon>
        <taxon>Sordariomycetes</taxon>
        <taxon>Sordariomycetidae</taxon>
        <taxon>Calosphaeriales</taxon>
        <taxon>Pleurostomataceae</taxon>
        <taxon>Pleurostoma</taxon>
    </lineage>
</organism>
<dbReference type="AlphaFoldDB" id="A0AA38RYK9"/>
<keyword evidence="3" id="KW-1185">Reference proteome</keyword>
<dbReference type="Proteomes" id="UP001174694">
    <property type="component" value="Unassembled WGS sequence"/>
</dbReference>
<accession>A0AA38RYK9</accession>
<reference evidence="2" key="1">
    <citation type="submission" date="2022-07" db="EMBL/GenBank/DDBJ databases">
        <title>Fungi with potential for degradation of polypropylene.</title>
        <authorList>
            <person name="Gostincar C."/>
        </authorList>
    </citation>
    <scope>NUCLEOTIDE SEQUENCE</scope>
    <source>
        <strain evidence="2">EXF-13308</strain>
    </source>
</reference>
<gene>
    <name evidence="2" type="ORF">NKR23_g6636</name>
</gene>
<name>A0AA38RYK9_9PEZI</name>
<dbReference type="Gene3D" id="3.40.50.1820">
    <property type="entry name" value="alpha/beta hydrolase"/>
    <property type="match status" value="1"/>
</dbReference>
<dbReference type="InterPro" id="IPR000073">
    <property type="entry name" value="AB_hydrolase_1"/>
</dbReference>
<evidence type="ECO:0000313" key="3">
    <source>
        <dbReference type="Proteomes" id="UP001174694"/>
    </source>
</evidence>
<feature type="domain" description="AB hydrolase-1" evidence="1">
    <location>
        <begin position="53"/>
        <end position="293"/>
    </location>
</feature>